<evidence type="ECO:0000256" key="8">
    <source>
        <dbReference type="ARBA" id="ARBA00038408"/>
    </source>
</evidence>
<evidence type="ECO:0000256" key="9">
    <source>
        <dbReference type="ARBA" id="ARBA00040743"/>
    </source>
</evidence>
<keyword evidence="4 12" id="KW-0812">Transmembrane</keyword>
<dbReference type="InterPro" id="IPR000297">
    <property type="entry name" value="PPIase_PpiC"/>
</dbReference>
<dbReference type="SUPFAM" id="SSF109998">
    <property type="entry name" value="Triger factor/SurA peptide-binding domain-like"/>
    <property type="match status" value="1"/>
</dbReference>
<dbReference type="PANTHER" id="PTHR47529">
    <property type="entry name" value="PEPTIDYL-PROLYL CIS-TRANS ISOMERASE D"/>
    <property type="match status" value="1"/>
</dbReference>
<evidence type="ECO:0000256" key="10">
    <source>
        <dbReference type="ARBA" id="ARBA00042775"/>
    </source>
</evidence>
<dbReference type="Pfam" id="PF13624">
    <property type="entry name" value="SurA_N_3"/>
    <property type="match status" value="1"/>
</dbReference>
<evidence type="ECO:0000256" key="2">
    <source>
        <dbReference type="ARBA" id="ARBA00022475"/>
    </source>
</evidence>
<dbReference type="InterPro" id="IPR046357">
    <property type="entry name" value="PPIase_dom_sf"/>
</dbReference>
<dbReference type="RefSeq" id="WP_146980708.1">
    <property type="nucleotide sequence ID" value="NZ_VOSM01000003.1"/>
</dbReference>
<evidence type="ECO:0000313" key="14">
    <source>
        <dbReference type="EMBL" id="TXD37552.1"/>
    </source>
</evidence>
<name>A0A5C6XHC5_9DELT</name>
<evidence type="ECO:0000256" key="7">
    <source>
        <dbReference type="ARBA" id="ARBA00023186"/>
    </source>
</evidence>
<evidence type="ECO:0000256" key="12">
    <source>
        <dbReference type="SAM" id="Phobius"/>
    </source>
</evidence>
<keyword evidence="6 12" id="KW-0472">Membrane</keyword>
<keyword evidence="7" id="KW-0143">Chaperone</keyword>
<dbReference type="PROSITE" id="PS50198">
    <property type="entry name" value="PPIC_PPIASE_2"/>
    <property type="match status" value="1"/>
</dbReference>
<gene>
    <name evidence="14" type="ORF">FRC98_07630</name>
</gene>
<feature type="transmembrane region" description="Helical" evidence="12">
    <location>
        <begin position="12"/>
        <end position="31"/>
    </location>
</feature>
<evidence type="ECO:0000256" key="1">
    <source>
        <dbReference type="ARBA" id="ARBA00004382"/>
    </source>
</evidence>
<evidence type="ECO:0000256" key="11">
    <source>
        <dbReference type="PROSITE-ProRule" id="PRU00278"/>
    </source>
</evidence>
<keyword evidence="5 12" id="KW-1133">Transmembrane helix</keyword>
<keyword evidence="11" id="KW-0413">Isomerase</keyword>
<evidence type="ECO:0000256" key="3">
    <source>
        <dbReference type="ARBA" id="ARBA00022519"/>
    </source>
</evidence>
<evidence type="ECO:0000256" key="5">
    <source>
        <dbReference type="ARBA" id="ARBA00022989"/>
    </source>
</evidence>
<dbReference type="InterPro" id="IPR052029">
    <property type="entry name" value="PpiD_chaperone"/>
</dbReference>
<evidence type="ECO:0000256" key="4">
    <source>
        <dbReference type="ARBA" id="ARBA00022692"/>
    </source>
</evidence>
<feature type="domain" description="PpiC" evidence="13">
    <location>
        <begin position="241"/>
        <end position="340"/>
    </location>
</feature>
<dbReference type="Proteomes" id="UP000321412">
    <property type="component" value="Unassembled WGS sequence"/>
</dbReference>
<evidence type="ECO:0000259" key="13">
    <source>
        <dbReference type="PROSITE" id="PS50198"/>
    </source>
</evidence>
<keyword evidence="3" id="KW-0997">Cell inner membrane</keyword>
<dbReference type="OrthoDB" id="5497912at2"/>
<comment type="similarity">
    <text evidence="8">Belongs to the PpiD chaperone family.</text>
</comment>
<dbReference type="PANTHER" id="PTHR47529:SF1">
    <property type="entry name" value="PERIPLASMIC CHAPERONE PPID"/>
    <property type="match status" value="1"/>
</dbReference>
<keyword evidence="15" id="KW-1185">Reference proteome</keyword>
<dbReference type="GO" id="GO:0003755">
    <property type="term" value="F:peptidyl-prolyl cis-trans isomerase activity"/>
    <property type="evidence" value="ECO:0007669"/>
    <property type="project" value="UniProtKB-KW"/>
</dbReference>
<reference evidence="14 15" key="1">
    <citation type="submission" date="2019-08" db="EMBL/GenBank/DDBJ databases">
        <title>Bradymonadales sp. TMQ4.</title>
        <authorList>
            <person name="Liang Q."/>
        </authorList>
    </citation>
    <scope>NUCLEOTIDE SEQUENCE [LARGE SCALE GENOMIC DNA]</scope>
    <source>
        <strain evidence="14 15">TMQ4</strain>
    </source>
</reference>
<dbReference type="SUPFAM" id="SSF54534">
    <property type="entry name" value="FKBP-like"/>
    <property type="match status" value="1"/>
</dbReference>
<dbReference type="InterPro" id="IPR027304">
    <property type="entry name" value="Trigger_fact/SurA_dom_sf"/>
</dbReference>
<organism evidence="14 15">
    <name type="scientific">Lujinxingia vulgaris</name>
    <dbReference type="NCBI Taxonomy" id="2600176"/>
    <lineage>
        <taxon>Bacteria</taxon>
        <taxon>Deltaproteobacteria</taxon>
        <taxon>Bradymonadales</taxon>
        <taxon>Lujinxingiaceae</taxon>
        <taxon>Lujinxingia</taxon>
    </lineage>
</organism>
<keyword evidence="11" id="KW-0697">Rotamase</keyword>
<protein>
    <recommendedName>
        <fullName evidence="9">Periplasmic chaperone PpiD</fullName>
    </recommendedName>
    <alternativeName>
        <fullName evidence="10">Periplasmic folding chaperone</fullName>
    </alternativeName>
</protein>
<dbReference type="Gene3D" id="3.10.50.40">
    <property type="match status" value="1"/>
</dbReference>
<proteinExistence type="inferred from homology"/>
<dbReference type="Pfam" id="PF13145">
    <property type="entry name" value="Rotamase_2"/>
    <property type="match status" value="1"/>
</dbReference>
<evidence type="ECO:0000256" key="6">
    <source>
        <dbReference type="ARBA" id="ARBA00023136"/>
    </source>
</evidence>
<dbReference type="AlphaFoldDB" id="A0A5C6XHC5"/>
<dbReference type="GO" id="GO:0005886">
    <property type="term" value="C:plasma membrane"/>
    <property type="evidence" value="ECO:0007669"/>
    <property type="project" value="UniProtKB-SubCell"/>
</dbReference>
<keyword evidence="2" id="KW-1003">Cell membrane</keyword>
<accession>A0A5C6XHC5</accession>
<dbReference type="EMBL" id="VOSM01000003">
    <property type="protein sequence ID" value="TXD37552.1"/>
    <property type="molecule type" value="Genomic_DNA"/>
</dbReference>
<comment type="caution">
    <text evidence="14">The sequence shown here is derived from an EMBL/GenBank/DDBJ whole genome shotgun (WGS) entry which is preliminary data.</text>
</comment>
<sequence length="584" mass="64886">MLDQMRRSTKSGFSYILVGLLIVVFAVFFGAPADGCRPSGSRALMASVDGTDIFTEDVNVIYNRYYGANRSTTLDDTYYEQQATALKAVLAIYLLADRAEDAGLRVSDEEFAEYITDGSRNVEFLSSYGRTGQFDGPFYERYVKFGLSVPLQRYEAFKRRELLARKYLAMLDMQVIVAPAEVAELHELRNTRINLELVKFSQETLAGALDLSDEAIAEFVANNGERISTYFEENREEFETDARVRIRRIYITKPAEAAEDADALARYEQAKTRVMEQNEDFAAVATELSEDYARSQGGLMDWTTPENLDAAIASAIEGAEVGEVREVETDFARMLVKVEEREEAGVPELSEVQNDIASTLLREDLVDQRGAQMAQRLHARAKADNSSLEDALAAIQAEVAAETEGSEAPSTEAALWNSLSVETTGMFNKEGQQIPAMFRAQLAGMNFGRSWNEIPKLGQNTELLTETFNLSEDNALLPRVARVDNTLAVIRLKEREDAAELEADARAEISSELRAEKVSEFLGPWRFLFVNPLESAGHYVDAALEEGLENGTIKLYEKSSPAAEKVRTMITQDDPLADLVGAAN</sequence>
<evidence type="ECO:0000313" key="15">
    <source>
        <dbReference type="Proteomes" id="UP000321412"/>
    </source>
</evidence>
<comment type="subcellular location">
    <subcellularLocation>
        <location evidence="1">Cell inner membrane</location>
        <topology evidence="1">Single-pass type II membrane protein</topology>
        <orientation evidence="1">Periplasmic side</orientation>
    </subcellularLocation>
</comment>